<dbReference type="EMBL" id="JAWLUP010000001">
    <property type="protein sequence ID" value="MDV7262974.1"/>
    <property type="molecule type" value="Genomic_DNA"/>
</dbReference>
<keyword evidence="1" id="KW-0472">Membrane</keyword>
<feature type="transmembrane region" description="Helical" evidence="1">
    <location>
        <begin position="64"/>
        <end position="86"/>
    </location>
</feature>
<accession>A0AAE5A504</accession>
<feature type="transmembrane region" description="Helical" evidence="1">
    <location>
        <begin position="37"/>
        <end position="58"/>
    </location>
</feature>
<reference evidence="3" key="1">
    <citation type="submission" date="2023-10" db="EMBL/GenBank/DDBJ databases">
        <title>Development of a sustainable strategy for remediation of hydrocarbon-contaminated territories based on the waste exchange concept.</title>
        <authorList>
            <person name="Krivoruchko A."/>
        </authorList>
    </citation>
    <scope>NUCLEOTIDE SEQUENCE</scope>
    <source>
        <strain evidence="3">IEGM 68</strain>
    </source>
</reference>
<dbReference type="Pfam" id="PF03372">
    <property type="entry name" value="Exo_endo_phos"/>
    <property type="match status" value="1"/>
</dbReference>
<evidence type="ECO:0000259" key="2">
    <source>
        <dbReference type="Pfam" id="PF03372"/>
    </source>
</evidence>
<keyword evidence="1" id="KW-1133">Transmembrane helix</keyword>
<name>A0AAE5A504_9NOCA</name>
<keyword evidence="3" id="KW-0540">Nuclease</keyword>
<dbReference type="GO" id="GO:0004519">
    <property type="term" value="F:endonuclease activity"/>
    <property type="evidence" value="ECO:0007669"/>
    <property type="project" value="UniProtKB-KW"/>
</dbReference>
<evidence type="ECO:0000256" key="1">
    <source>
        <dbReference type="SAM" id="Phobius"/>
    </source>
</evidence>
<feature type="transmembrane region" description="Helical" evidence="1">
    <location>
        <begin position="12"/>
        <end position="30"/>
    </location>
</feature>
<proteinExistence type="predicted"/>
<comment type="caution">
    <text evidence="3">The sequence shown here is derived from an EMBL/GenBank/DDBJ whole genome shotgun (WGS) entry which is preliminary data.</text>
</comment>
<protein>
    <submittedName>
        <fullName evidence="3">Endonuclease/exonuclease/phosphatase family protein</fullName>
    </submittedName>
</protein>
<dbReference type="AlphaFoldDB" id="A0AAE5A504"/>
<dbReference type="SUPFAM" id="SSF56219">
    <property type="entry name" value="DNase I-like"/>
    <property type="match status" value="1"/>
</dbReference>
<gene>
    <name evidence="3" type="ORF">R4315_00180</name>
</gene>
<organism evidence="3 4">
    <name type="scientific">Rhodococcus oxybenzonivorans</name>
    <dbReference type="NCBI Taxonomy" id="1990687"/>
    <lineage>
        <taxon>Bacteria</taxon>
        <taxon>Bacillati</taxon>
        <taxon>Actinomycetota</taxon>
        <taxon>Actinomycetes</taxon>
        <taxon>Mycobacteriales</taxon>
        <taxon>Nocardiaceae</taxon>
        <taxon>Rhodococcus</taxon>
    </lineage>
</organism>
<feature type="domain" description="Endonuclease/exonuclease/phosphatase" evidence="2">
    <location>
        <begin position="101"/>
        <end position="310"/>
    </location>
</feature>
<dbReference type="InterPro" id="IPR036691">
    <property type="entry name" value="Endo/exonu/phosph_ase_sf"/>
</dbReference>
<keyword evidence="3" id="KW-0378">Hydrolase</keyword>
<keyword evidence="1" id="KW-0812">Transmembrane</keyword>
<sequence>MIAVWGVRALTALGWCAVLVGVFGVVLRFLDVHNQRLLVLASAAPYLMAAAAVGVLVLGVTRHWVGFGVALTVAAVATLSQAPLYLANGSAPASGPEVTVMQANIWLGNADPDSLRRQIEDNDVDVVTVNELTPEAVGRLEASGISSVLPHSFLRPGTGGVGTGIWSRYPLSEQTHHEEFLLTALSARTTLPDGASAAVYALHPVPPWPVDSAVWAGEMDRIKALLDGIPEDSGPVILSGDFNSTRDHVKYRNLVSGRFRDAADQVGAGIQNTYPADRQPFPPMIAIDHIVTSGARAQSVESVAIAGSDHRGLIATITLGP</sequence>
<dbReference type="Proteomes" id="UP001185863">
    <property type="component" value="Unassembled WGS sequence"/>
</dbReference>
<dbReference type="InterPro" id="IPR005135">
    <property type="entry name" value="Endo/exonuclease/phosphatase"/>
</dbReference>
<dbReference type="RefSeq" id="WP_213572483.1">
    <property type="nucleotide sequence ID" value="NZ_JAWLUP010000001.1"/>
</dbReference>
<dbReference type="Gene3D" id="3.60.10.10">
    <property type="entry name" value="Endonuclease/exonuclease/phosphatase"/>
    <property type="match status" value="1"/>
</dbReference>
<evidence type="ECO:0000313" key="3">
    <source>
        <dbReference type="EMBL" id="MDV7262974.1"/>
    </source>
</evidence>
<evidence type="ECO:0000313" key="4">
    <source>
        <dbReference type="Proteomes" id="UP001185863"/>
    </source>
</evidence>
<keyword evidence="3" id="KW-0255">Endonuclease</keyword>